<proteinExistence type="predicted"/>
<evidence type="ECO:0000313" key="2">
    <source>
        <dbReference type="Proteomes" id="UP000018888"/>
    </source>
</evidence>
<dbReference type="Proteomes" id="UP000018888">
    <property type="component" value="Unassembled WGS sequence"/>
</dbReference>
<name>A0A2P4PHY8_RHIID</name>
<dbReference type="InterPro" id="IPR001611">
    <property type="entry name" value="Leu-rich_rpt"/>
</dbReference>
<keyword evidence="2" id="KW-1185">Reference proteome</keyword>
<reference evidence="1 2" key="1">
    <citation type="journal article" date="2013" name="Proc. Natl. Acad. Sci. U.S.A.">
        <title>Genome of an arbuscular mycorrhizal fungus provides insight into the oldest plant symbiosis.</title>
        <authorList>
            <person name="Tisserant E."/>
            <person name="Malbreil M."/>
            <person name="Kuo A."/>
            <person name="Kohler A."/>
            <person name="Symeonidi A."/>
            <person name="Balestrini R."/>
            <person name="Charron P."/>
            <person name="Duensing N."/>
            <person name="Frei Dit Frey N."/>
            <person name="Gianinazzi-Pearson V."/>
            <person name="Gilbert L.B."/>
            <person name="Handa Y."/>
            <person name="Herr J.R."/>
            <person name="Hijri M."/>
            <person name="Koul R."/>
            <person name="Kawaguchi M."/>
            <person name="Krajinski F."/>
            <person name="Lammers P.J."/>
            <person name="Masclaux F.G."/>
            <person name="Murat C."/>
            <person name="Morin E."/>
            <person name="Ndikumana S."/>
            <person name="Pagni M."/>
            <person name="Petitpierre D."/>
            <person name="Requena N."/>
            <person name="Rosikiewicz P."/>
            <person name="Riley R."/>
            <person name="Saito K."/>
            <person name="San Clemente H."/>
            <person name="Shapiro H."/>
            <person name="van Tuinen D."/>
            <person name="Becard G."/>
            <person name="Bonfante P."/>
            <person name="Paszkowski U."/>
            <person name="Shachar-Hill Y.Y."/>
            <person name="Tuskan G.A."/>
            <person name="Young P.W."/>
            <person name="Sanders I.R."/>
            <person name="Henrissat B."/>
            <person name="Rensing S.A."/>
            <person name="Grigoriev I.V."/>
            <person name="Corradi N."/>
            <person name="Roux C."/>
            <person name="Martin F."/>
        </authorList>
    </citation>
    <scope>NUCLEOTIDE SEQUENCE [LARGE SCALE GENOMIC DNA]</scope>
    <source>
        <strain evidence="1 2">DAOM 197198</strain>
    </source>
</reference>
<comment type="caution">
    <text evidence="1">The sequence shown here is derived from an EMBL/GenBank/DDBJ whole genome shotgun (WGS) entry which is preliminary data.</text>
</comment>
<accession>A0A2P4PHY8</accession>
<evidence type="ECO:0000313" key="1">
    <source>
        <dbReference type="EMBL" id="POG65014.1"/>
    </source>
</evidence>
<dbReference type="SUPFAM" id="SSF52047">
    <property type="entry name" value="RNI-like"/>
    <property type="match status" value="1"/>
</dbReference>
<sequence length="220" mass="25207">MGDKALCGMVGSCRKIEYLNISFCQGITDRSLIKIADSCQALQEFHFACVHLISERFISHILNSCPNLRRFSIPGSCQRKNRCDILVEKLLAVEKHLNVEKHLSVEYLDFGRCVYVAETSICNAIHFCPNLQHLNLSFCGITDVTIKEISRSCLYLKHLNLEGCANITKEAIDQLVLLNPNIHIEDFINSQFYLSYIYQHLSFMTVDSDDDHHIIVMNRH</sequence>
<dbReference type="EMBL" id="AUPC02000225">
    <property type="protein sequence ID" value="POG65014.1"/>
    <property type="molecule type" value="Genomic_DNA"/>
</dbReference>
<dbReference type="PANTHER" id="PTHR13318">
    <property type="entry name" value="PARTNER OF PAIRED, ISOFORM B-RELATED"/>
    <property type="match status" value="1"/>
</dbReference>
<dbReference type="GO" id="GO:0019005">
    <property type="term" value="C:SCF ubiquitin ligase complex"/>
    <property type="evidence" value="ECO:0007669"/>
    <property type="project" value="TreeGrafter"/>
</dbReference>
<dbReference type="AlphaFoldDB" id="A0A2P4PHY8"/>
<dbReference type="SMART" id="SM00367">
    <property type="entry name" value="LRR_CC"/>
    <property type="match status" value="4"/>
</dbReference>
<gene>
    <name evidence="1" type="ORF">GLOIN_2v1880890</name>
</gene>
<dbReference type="Gene3D" id="3.80.10.10">
    <property type="entry name" value="Ribonuclease Inhibitor"/>
    <property type="match status" value="1"/>
</dbReference>
<dbReference type="Pfam" id="PF13516">
    <property type="entry name" value="LRR_6"/>
    <property type="match status" value="2"/>
</dbReference>
<dbReference type="InterPro" id="IPR006553">
    <property type="entry name" value="Leu-rich_rpt_Cys-con_subtyp"/>
</dbReference>
<evidence type="ECO:0008006" key="3">
    <source>
        <dbReference type="Google" id="ProtNLM"/>
    </source>
</evidence>
<organism evidence="1 2">
    <name type="scientific">Rhizophagus irregularis (strain DAOM 181602 / DAOM 197198 / MUCL 43194)</name>
    <name type="common">Arbuscular mycorrhizal fungus</name>
    <name type="synonym">Glomus intraradices</name>
    <dbReference type="NCBI Taxonomy" id="747089"/>
    <lineage>
        <taxon>Eukaryota</taxon>
        <taxon>Fungi</taxon>
        <taxon>Fungi incertae sedis</taxon>
        <taxon>Mucoromycota</taxon>
        <taxon>Glomeromycotina</taxon>
        <taxon>Glomeromycetes</taxon>
        <taxon>Glomerales</taxon>
        <taxon>Glomeraceae</taxon>
        <taxon>Rhizophagus</taxon>
    </lineage>
</organism>
<feature type="non-terminal residue" evidence="1">
    <location>
        <position position="220"/>
    </location>
</feature>
<protein>
    <recommendedName>
        <fullName evidence="3">RNI-like protein</fullName>
    </recommendedName>
</protein>
<dbReference type="VEuPathDB" id="FungiDB:RhiirFUN_003929"/>
<dbReference type="InterPro" id="IPR032675">
    <property type="entry name" value="LRR_dom_sf"/>
</dbReference>
<dbReference type="GO" id="GO:0031146">
    <property type="term" value="P:SCF-dependent proteasomal ubiquitin-dependent protein catabolic process"/>
    <property type="evidence" value="ECO:0007669"/>
    <property type="project" value="TreeGrafter"/>
</dbReference>
<reference evidence="1 2" key="2">
    <citation type="journal article" date="2018" name="New Phytol.">
        <title>High intraspecific genome diversity in the model arbuscular mycorrhizal symbiont Rhizophagus irregularis.</title>
        <authorList>
            <person name="Chen E.C.H."/>
            <person name="Morin E."/>
            <person name="Beaudet D."/>
            <person name="Noel J."/>
            <person name="Yildirir G."/>
            <person name="Ndikumana S."/>
            <person name="Charron P."/>
            <person name="St-Onge C."/>
            <person name="Giorgi J."/>
            <person name="Kruger M."/>
            <person name="Marton T."/>
            <person name="Ropars J."/>
            <person name="Grigoriev I.V."/>
            <person name="Hainaut M."/>
            <person name="Henrissat B."/>
            <person name="Roux C."/>
            <person name="Martin F."/>
            <person name="Corradi N."/>
        </authorList>
    </citation>
    <scope>NUCLEOTIDE SEQUENCE [LARGE SCALE GENOMIC DNA]</scope>
    <source>
        <strain evidence="1 2">DAOM 197198</strain>
    </source>
</reference>